<accession>A0A9N9AB09</accession>
<keyword evidence="2" id="KW-1185">Reference proteome</keyword>
<dbReference type="Proteomes" id="UP000789570">
    <property type="component" value="Unassembled WGS sequence"/>
</dbReference>
<proteinExistence type="predicted"/>
<organism evidence="1 2">
    <name type="scientific">Funneliformis caledonium</name>
    <dbReference type="NCBI Taxonomy" id="1117310"/>
    <lineage>
        <taxon>Eukaryota</taxon>
        <taxon>Fungi</taxon>
        <taxon>Fungi incertae sedis</taxon>
        <taxon>Mucoromycota</taxon>
        <taxon>Glomeromycotina</taxon>
        <taxon>Glomeromycetes</taxon>
        <taxon>Glomerales</taxon>
        <taxon>Glomeraceae</taxon>
        <taxon>Funneliformis</taxon>
    </lineage>
</organism>
<feature type="non-terminal residue" evidence="1">
    <location>
        <position position="1"/>
    </location>
</feature>
<protein>
    <submittedName>
        <fullName evidence="1">6949_t:CDS:1</fullName>
    </submittedName>
</protein>
<evidence type="ECO:0000313" key="2">
    <source>
        <dbReference type="Proteomes" id="UP000789570"/>
    </source>
</evidence>
<reference evidence="1" key="1">
    <citation type="submission" date="2021-06" db="EMBL/GenBank/DDBJ databases">
        <authorList>
            <person name="Kallberg Y."/>
            <person name="Tangrot J."/>
            <person name="Rosling A."/>
        </authorList>
    </citation>
    <scope>NUCLEOTIDE SEQUENCE</scope>
    <source>
        <strain evidence="1">UK204</strain>
    </source>
</reference>
<dbReference type="AlphaFoldDB" id="A0A9N9AB09"/>
<evidence type="ECO:0000313" key="1">
    <source>
        <dbReference type="EMBL" id="CAG8526318.1"/>
    </source>
</evidence>
<dbReference type="EMBL" id="CAJVPQ010001009">
    <property type="protein sequence ID" value="CAG8526318.1"/>
    <property type="molecule type" value="Genomic_DNA"/>
</dbReference>
<name>A0A9N9AB09_9GLOM</name>
<gene>
    <name evidence="1" type="ORF">FCALED_LOCUS4954</name>
</gene>
<comment type="caution">
    <text evidence="1">The sequence shown here is derived from an EMBL/GenBank/DDBJ whole genome shotgun (WGS) entry which is preliminary data.</text>
</comment>
<sequence length="68" mass="7583">TRASLEIISTEDTIANRKIVSNIIKAVEENIKGFNVKLIVNAPDITPDDAEVLKQISTRLFTDNMILQ</sequence>
<dbReference type="OrthoDB" id="2351131at2759"/>